<accession>A0A2M4D563</accession>
<evidence type="ECO:0000313" key="1">
    <source>
        <dbReference type="EMBL" id="MBW72651.1"/>
    </source>
</evidence>
<proteinExistence type="predicted"/>
<reference evidence="1" key="1">
    <citation type="submission" date="2018-01" db="EMBL/GenBank/DDBJ databases">
        <title>An insight into the sialome of Amazonian anophelines.</title>
        <authorList>
            <person name="Ribeiro J.M."/>
            <person name="Scarpassa V."/>
            <person name="Calvo E."/>
        </authorList>
    </citation>
    <scope>NUCLEOTIDE SEQUENCE</scope>
</reference>
<dbReference type="AlphaFoldDB" id="A0A2M4D563"/>
<name>A0A2M4D563_ANODA</name>
<organism evidence="1">
    <name type="scientific">Anopheles darlingi</name>
    <name type="common">Mosquito</name>
    <dbReference type="NCBI Taxonomy" id="43151"/>
    <lineage>
        <taxon>Eukaryota</taxon>
        <taxon>Metazoa</taxon>
        <taxon>Ecdysozoa</taxon>
        <taxon>Arthropoda</taxon>
        <taxon>Hexapoda</taxon>
        <taxon>Insecta</taxon>
        <taxon>Pterygota</taxon>
        <taxon>Neoptera</taxon>
        <taxon>Endopterygota</taxon>
        <taxon>Diptera</taxon>
        <taxon>Nematocera</taxon>
        <taxon>Culicoidea</taxon>
        <taxon>Culicidae</taxon>
        <taxon>Anophelinae</taxon>
        <taxon>Anopheles</taxon>
    </lineage>
</organism>
<dbReference type="EMBL" id="GGFL01008473">
    <property type="protein sequence ID" value="MBW72651.1"/>
    <property type="molecule type" value="Transcribed_RNA"/>
</dbReference>
<protein>
    <submittedName>
        <fullName evidence="1">Putative secreted protein</fullName>
    </submittedName>
</protein>
<sequence>MVLVLVMILVLVLGQQLIPDVILFEQHLPVHLLRYQQVAGRVLVHELCLPVHRQRVVPGRYHLDHWHLTTTGSSRQRSDCVRARIMLILDQLTLAELFLQLFRRPIPDHLGTLQYAAWLRAPTAAPAANGRCVGPWMTFRFCLPVVIILLARAH</sequence>